<sequence length="756" mass="87159">MEKINKYVLSKLFIVILVALGTNLFYTRGINVEQLNDFSGTSIIPILAMVISILLPITNNIRLFMKQFLIGLVITGVFFYLGYHNVGPNYSVVEARYIWNGLGIIGSSLFFAQLINECKNIRMINWQTGLVLASAFGMGVLIDKPQVYMLAPIDYIFTLKLNLIDGLIWLIFMYLILVKIKPQPIKIIQKIVLVIFTILVTSVYVIGISIDVSGDLIFLQTHKKFYVIATILMLIVLYTLIERLLIFLSHNKSVDHDFKFSKLTYKKILIINFLLWIPYILSYFPGTVGFDGMNQLAEFFIIHAQDGTQYYPTNHQPWFTTLVMGGVVKFGKHIFGTFAAGIGTYSVLVIVFAMFTNLAIVKLVISKKNDLWGWATFIFITIFPIFPYWYMTFDKTGLFILIFAWFMISSVPMFEDDKLNTVQIIKIIFWGSLLVLFRNDMIYVVFMSSIIGFIFNKNTRKHLFWILLMISFIYLGWNKVLIKSMDLVPSPQAEMLSIPIQQVIRSYRETPEVFSKNEIKKVNTAMSALDLNLNQISKEYNYGLADNTKSQLTGSEWVWQYSLPKNDRKRQVTLQTQLKKENKHVNLLMSVWKNNLTQSPLSYFTATFSNVYHYMYIFGINHGNGYRLTWNGNVVNSKHFKSNLVHSYDYELINEKQSGLTSFATTMRKNMGELIHAPIIGFFMVAGSWGLIILFILLDSVFWWKKQNAFIVILVTLVFLVNFAGPVDGGLRYIFPLMLTMPIILSTLKRNNKKYI</sequence>
<dbReference type="RefSeq" id="WP_166009092.1">
    <property type="nucleotide sequence ID" value="NZ_CP049888.1"/>
</dbReference>
<feature type="transmembrane region" description="Helical" evidence="1">
    <location>
        <begin position="38"/>
        <end position="56"/>
    </location>
</feature>
<feature type="transmembrane region" description="Helical" evidence="1">
    <location>
        <begin position="68"/>
        <end position="85"/>
    </location>
</feature>
<dbReference type="AlphaFoldDB" id="A0A6G8AY74"/>
<gene>
    <name evidence="2" type="ORF">G7084_00620</name>
</gene>
<feature type="transmembrane region" description="Helical" evidence="1">
    <location>
        <begin position="334"/>
        <end position="359"/>
    </location>
</feature>
<evidence type="ECO:0000313" key="3">
    <source>
        <dbReference type="Proteomes" id="UP000500741"/>
    </source>
</evidence>
<name>A0A6G8AY74_9LACO</name>
<feature type="transmembrane region" description="Helical" evidence="1">
    <location>
        <begin position="731"/>
        <end position="748"/>
    </location>
</feature>
<accession>A0A6G8AY74</accession>
<proteinExistence type="predicted"/>
<protein>
    <submittedName>
        <fullName evidence="2">Uncharacterized protein</fullName>
    </submittedName>
</protein>
<feature type="transmembrane region" description="Helical" evidence="1">
    <location>
        <begin position="7"/>
        <end position="26"/>
    </location>
</feature>
<feature type="transmembrane region" description="Helical" evidence="1">
    <location>
        <begin position="225"/>
        <end position="248"/>
    </location>
</feature>
<feature type="transmembrane region" description="Helical" evidence="1">
    <location>
        <begin position="462"/>
        <end position="482"/>
    </location>
</feature>
<feature type="transmembrane region" description="Helical" evidence="1">
    <location>
        <begin position="675"/>
        <end position="697"/>
    </location>
</feature>
<feature type="transmembrane region" description="Helical" evidence="1">
    <location>
        <begin position="709"/>
        <end position="725"/>
    </location>
</feature>
<feature type="transmembrane region" description="Helical" evidence="1">
    <location>
        <begin position="427"/>
        <end position="456"/>
    </location>
</feature>
<reference evidence="2 3" key="1">
    <citation type="submission" date="2020-03" db="EMBL/GenBank/DDBJ databases">
        <title>Weissella sp. nov., isolated from Cybister lewisianus.</title>
        <authorList>
            <person name="Hyun D.-W."/>
            <person name="Bae J.-W."/>
        </authorList>
    </citation>
    <scope>NUCLEOTIDE SEQUENCE [LARGE SCALE GENOMIC DNA]</scope>
    <source>
        <strain evidence="2 3">HDW19</strain>
    </source>
</reference>
<organism evidence="2 3">
    <name type="scientific">Weissella coleopterorum</name>
    <dbReference type="NCBI Taxonomy" id="2714949"/>
    <lineage>
        <taxon>Bacteria</taxon>
        <taxon>Bacillati</taxon>
        <taxon>Bacillota</taxon>
        <taxon>Bacilli</taxon>
        <taxon>Lactobacillales</taxon>
        <taxon>Lactobacillaceae</taxon>
        <taxon>Weissella</taxon>
    </lineage>
</organism>
<feature type="transmembrane region" description="Helical" evidence="1">
    <location>
        <begin position="162"/>
        <end position="180"/>
    </location>
</feature>
<keyword evidence="1" id="KW-1133">Transmembrane helix</keyword>
<feature type="transmembrane region" description="Helical" evidence="1">
    <location>
        <begin position="371"/>
        <end position="390"/>
    </location>
</feature>
<dbReference type="InterPro" id="IPR046062">
    <property type="entry name" value="DUF6020"/>
</dbReference>
<dbReference type="Proteomes" id="UP000500741">
    <property type="component" value="Chromosome"/>
</dbReference>
<keyword evidence="1" id="KW-0812">Transmembrane</keyword>
<feature type="transmembrane region" description="Helical" evidence="1">
    <location>
        <begin position="123"/>
        <end position="142"/>
    </location>
</feature>
<evidence type="ECO:0000256" key="1">
    <source>
        <dbReference type="SAM" id="Phobius"/>
    </source>
</evidence>
<feature type="transmembrane region" description="Helical" evidence="1">
    <location>
        <begin position="97"/>
        <end position="116"/>
    </location>
</feature>
<keyword evidence="3" id="KW-1185">Reference proteome</keyword>
<keyword evidence="1" id="KW-0472">Membrane</keyword>
<dbReference type="EMBL" id="CP049888">
    <property type="protein sequence ID" value="QIL49957.1"/>
    <property type="molecule type" value="Genomic_DNA"/>
</dbReference>
<dbReference type="KEGG" id="wco:G7084_00620"/>
<feature type="transmembrane region" description="Helical" evidence="1">
    <location>
        <begin position="268"/>
        <end position="286"/>
    </location>
</feature>
<feature type="transmembrane region" description="Helical" evidence="1">
    <location>
        <begin position="396"/>
        <end position="415"/>
    </location>
</feature>
<dbReference type="Pfam" id="PF19484">
    <property type="entry name" value="DUF6020"/>
    <property type="match status" value="1"/>
</dbReference>
<evidence type="ECO:0000313" key="2">
    <source>
        <dbReference type="EMBL" id="QIL49957.1"/>
    </source>
</evidence>
<feature type="transmembrane region" description="Helical" evidence="1">
    <location>
        <begin position="192"/>
        <end position="210"/>
    </location>
</feature>